<organism evidence="2">
    <name type="scientific">uncultured Campylobacterales bacterium</name>
    <dbReference type="NCBI Taxonomy" id="352960"/>
    <lineage>
        <taxon>Bacteria</taxon>
        <taxon>Pseudomonadati</taxon>
        <taxon>Campylobacterota</taxon>
        <taxon>Epsilonproteobacteria</taxon>
        <taxon>Campylobacterales</taxon>
        <taxon>environmental samples</taxon>
    </lineage>
</organism>
<feature type="domain" description="HTH merR-type" evidence="1">
    <location>
        <begin position="2"/>
        <end position="62"/>
    </location>
</feature>
<dbReference type="InterPro" id="IPR000551">
    <property type="entry name" value="MerR-type_HTH_dom"/>
</dbReference>
<dbReference type="GO" id="GO:0006355">
    <property type="term" value="P:regulation of DNA-templated transcription"/>
    <property type="evidence" value="ECO:0007669"/>
    <property type="project" value="InterPro"/>
</dbReference>
<gene>
    <name evidence="2" type="ORF">HELGO_WM33347</name>
</gene>
<dbReference type="AlphaFoldDB" id="A0A6S6SEK5"/>
<sequence length="66" mass="7841">MKKKELASLLNVTVETLRNWEKDKPELVRLINLGLQTDKQIEFTRKLLEELEKIKEQSEDGKFNLK</sequence>
<accession>A0A6S6SEK5</accession>
<evidence type="ECO:0000313" key="2">
    <source>
        <dbReference type="EMBL" id="CAA6804647.1"/>
    </source>
</evidence>
<dbReference type="Gene3D" id="1.10.1660.10">
    <property type="match status" value="1"/>
</dbReference>
<dbReference type="Pfam" id="PF13411">
    <property type="entry name" value="MerR_1"/>
    <property type="match status" value="1"/>
</dbReference>
<dbReference type="GO" id="GO:0003677">
    <property type="term" value="F:DNA binding"/>
    <property type="evidence" value="ECO:0007669"/>
    <property type="project" value="InterPro"/>
</dbReference>
<name>A0A6S6SEK5_9BACT</name>
<proteinExistence type="predicted"/>
<evidence type="ECO:0000259" key="1">
    <source>
        <dbReference type="Pfam" id="PF13411"/>
    </source>
</evidence>
<dbReference type="EMBL" id="CACVAW010000014">
    <property type="protein sequence ID" value="CAA6804647.1"/>
    <property type="molecule type" value="Genomic_DNA"/>
</dbReference>
<protein>
    <recommendedName>
        <fullName evidence="1">HTH merR-type domain-containing protein</fullName>
    </recommendedName>
</protein>
<reference evidence="2" key="1">
    <citation type="submission" date="2020-01" db="EMBL/GenBank/DDBJ databases">
        <authorList>
            <person name="Meier V. D."/>
            <person name="Meier V D."/>
        </authorList>
    </citation>
    <scope>NUCLEOTIDE SEQUENCE</scope>
    <source>
        <strain evidence="2">HLG_WM_MAG_12</strain>
    </source>
</reference>